<feature type="compositionally biased region" description="Polar residues" evidence="1">
    <location>
        <begin position="8"/>
        <end position="31"/>
    </location>
</feature>
<feature type="compositionally biased region" description="Basic residues" evidence="1">
    <location>
        <begin position="65"/>
        <end position="75"/>
    </location>
</feature>
<accession>A0ABN2U831</accession>
<organism evidence="2 3">
    <name type="scientific">Yaniella flava</name>
    <dbReference type="NCBI Taxonomy" id="287930"/>
    <lineage>
        <taxon>Bacteria</taxon>
        <taxon>Bacillati</taxon>
        <taxon>Actinomycetota</taxon>
        <taxon>Actinomycetes</taxon>
        <taxon>Micrococcales</taxon>
        <taxon>Micrococcaceae</taxon>
        <taxon>Yaniella</taxon>
    </lineage>
</organism>
<protein>
    <submittedName>
        <fullName evidence="2">Uncharacterized protein</fullName>
    </submittedName>
</protein>
<evidence type="ECO:0000256" key="1">
    <source>
        <dbReference type="SAM" id="MobiDB-lite"/>
    </source>
</evidence>
<dbReference type="Proteomes" id="UP001501461">
    <property type="component" value="Unassembled WGS sequence"/>
</dbReference>
<dbReference type="EMBL" id="BAAAMN010000014">
    <property type="protein sequence ID" value="GAA2031227.1"/>
    <property type="molecule type" value="Genomic_DNA"/>
</dbReference>
<gene>
    <name evidence="2" type="ORF">GCM10009720_09360</name>
</gene>
<name>A0ABN2U831_9MICC</name>
<sequence length="208" mass="22496">MSNDTRKSNAFGNQSTTPKPNFGGQPNTGAPTPQKPGTVHNDAKPAPDNAASPSQSAEKTPAKKQASKPRRRTRTPQRTTLKIANEVIEVVRDVEAADSATRKLAATLFTLDNEVDAIAAAIATVDKDTVGVVSSLIELRDTEDALDRMVLVSTWDAKKTTTPAWRFLHALDLVSRQTPGNDTKTAAEFVRVLDDLPEELDLLLDLLN</sequence>
<keyword evidence="3" id="KW-1185">Reference proteome</keyword>
<feature type="region of interest" description="Disordered" evidence="1">
    <location>
        <begin position="1"/>
        <end position="80"/>
    </location>
</feature>
<comment type="caution">
    <text evidence="2">The sequence shown here is derived from an EMBL/GenBank/DDBJ whole genome shotgun (WGS) entry which is preliminary data.</text>
</comment>
<evidence type="ECO:0000313" key="2">
    <source>
        <dbReference type="EMBL" id="GAA2031227.1"/>
    </source>
</evidence>
<proteinExistence type="predicted"/>
<reference evidence="2 3" key="1">
    <citation type="journal article" date="2019" name="Int. J. Syst. Evol. Microbiol.">
        <title>The Global Catalogue of Microorganisms (GCM) 10K type strain sequencing project: providing services to taxonomists for standard genome sequencing and annotation.</title>
        <authorList>
            <consortium name="The Broad Institute Genomics Platform"/>
            <consortium name="The Broad Institute Genome Sequencing Center for Infectious Disease"/>
            <person name="Wu L."/>
            <person name="Ma J."/>
        </authorList>
    </citation>
    <scope>NUCLEOTIDE SEQUENCE [LARGE SCALE GENOMIC DNA]</scope>
    <source>
        <strain evidence="2 3">JCM 13595</strain>
    </source>
</reference>
<dbReference type="RefSeq" id="WP_343956449.1">
    <property type="nucleotide sequence ID" value="NZ_BAAAMN010000014.1"/>
</dbReference>
<evidence type="ECO:0000313" key="3">
    <source>
        <dbReference type="Proteomes" id="UP001501461"/>
    </source>
</evidence>